<keyword evidence="11" id="KW-0411">Iron-sulfur</keyword>
<evidence type="ECO:0000256" key="8">
    <source>
        <dbReference type="ARBA" id="ARBA00022827"/>
    </source>
</evidence>
<evidence type="ECO:0000256" key="10">
    <source>
        <dbReference type="ARBA" id="ARBA00023004"/>
    </source>
</evidence>
<keyword evidence="9" id="KW-0560">Oxidoreductase</keyword>
<proteinExistence type="inferred from homology"/>
<keyword evidence="4" id="KW-0500">Molybdenum</keyword>
<comment type="cofactor">
    <cofactor evidence="12">
        <name>[2Fe-2S] cluster</name>
        <dbReference type="ChEBI" id="CHEBI:190135"/>
    </cofactor>
</comment>
<evidence type="ECO:0000313" key="14">
    <source>
        <dbReference type="EMBL" id="KAK3284520.1"/>
    </source>
</evidence>
<comment type="cofactor">
    <cofactor evidence="1">
        <name>Mo-molybdopterin</name>
        <dbReference type="ChEBI" id="CHEBI:71302"/>
    </cofactor>
</comment>
<keyword evidence="7" id="KW-0479">Metal-binding</keyword>
<evidence type="ECO:0000256" key="3">
    <source>
        <dbReference type="ARBA" id="ARBA00006849"/>
    </source>
</evidence>
<dbReference type="SUPFAM" id="SSF56003">
    <property type="entry name" value="Molybdenum cofactor-binding domain"/>
    <property type="match status" value="1"/>
</dbReference>
<keyword evidence="10" id="KW-0408">Iron</keyword>
<evidence type="ECO:0000256" key="6">
    <source>
        <dbReference type="ARBA" id="ARBA00022714"/>
    </source>
</evidence>
<dbReference type="InterPro" id="IPR036856">
    <property type="entry name" value="Ald_Oxase/Xan_DH_a/b_sf"/>
</dbReference>
<dbReference type="GO" id="GO:0016491">
    <property type="term" value="F:oxidoreductase activity"/>
    <property type="evidence" value="ECO:0007669"/>
    <property type="project" value="UniProtKB-KW"/>
</dbReference>
<dbReference type="Pfam" id="PF20256">
    <property type="entry name" value="MoCoBD_2"/>
    <property type="match status" value="1"/>
</dbReference>
<dbReference type="Pfam" id="PF01315">
    <property type="entry name" value="Ald_Xan_dh_C"/>
    <property type="match status" value="1"/>
</dbReference>
<evidence type="ECO:0000256" key="4">
    <source>
        <dbReference type="ARBA" id="ARBA00022505"/>
    </source>
</evidence>
<evidence type="ECO:0000256" key="12">
    <source>
        <dbReference type="ARBA" id="ARBA00034078"/>
    </source>
</evidence>
<evidence type="ECO:0000313" key="15">
    <source>
        <dbReference type="Proteomes" id="UP001190700"/>
    </source>
</evidence>
<dbReference type="FunFam" id="3.30.365.10:FF:000001">
    <property type="entry name" value="Xanthine dehydrogenase oxidase"/>
    <property type="match status" value="1"/>
</dbReference>
<dbReference type="InterPro" id="IPR016208">
    <property type="entry name" value="Ald_Oxase/xanthine_DH-like"/>
</dbReference>
<sequence length="750" mass="81069">MYPSPLSQEVLREGKPLAAGPWTPCFQDHPIIVLRCIGRAGWEVSGGPLETFHVQLLALSCVLSLQPRAVAPTASRGPNRGLQYTEIKEGAVEGGAGTSLMHCSADLQVTGEAQYTDDIKMASDGLHAALVFSEKPHAKLLSVDAAEALAMEGVAGFFSAKDVPGGNDIGPVLHDEQVFATDTVTCVGQVIGVVVAETEQQARSAALAVKVTYEELPAIMSIEEAIEAESFYSHPMAVHKLECGNVDACFASPEAAHVLEGDMRVGGQEHFYLEPNCCVVTPVEGDEITMVASTQCPMKHQKSVAHALGLPMNKVQCKTKRIGGGFGGKETRSVFLCCAAAVPAYLLQRSVRLCLDRDEDMMSTGQRHAFVAKYKVACTAEGKLLGLHSDFYNNAGNSLDLSHSIMDRCLFHCDNSYKWPNLRAVGHCCYTNQSSNTAFRGFGGPQGMMLTEMIIERVATAVGKTPEAVRQLNLYKVALRLEFLPVLNHLARADATLNPRMREVTHYGQTLELCRTPAVWSQVMETSGFAERRAAVDVFNRSSRWRKRGLAVTPTKFGISFTTTFLNQAGSLVHIYTDGTVLVTHGGVEMGQGLHTKMAQVAATSLGIPISAVFISETNTDKVPNASPTAASASSDMYGGAILDACTQLNERLAPLRLANPTASFKEVVNSAYMQRIDLSAHGFYRTPDIYFDWDTGSGRPFNYLCYGAACTEVEVDCLTAVLDIKNTYEHAMLCRRVSGKTSRTVSAPA</sequence>
<evidence type="ECO:0000259" key="13">
    <source>
        <dbReference type="SMART" id="SM01008"/>
    </source>
</evidence>
<dbReference type="SUPFAM" id="SSF54665">
    <property type="entry name" value="CO dehydrogenase molybdoprotein N-domain-like"/>
    <property type="match status" value="1"/>
</dbReference>
<dbReference type="SMART" id="SM01008">
    <property type="entry name" value="Ald_Xan_dh_C"/>
    <property type="match status" value="1"/>
</dbReference>
<dbReference type="GO" id="GO:0051537">
    <property type="term" value="F:2 iron, 2 sulfur cluster binding"/>
    <property type="evidence" value="ECO:0007669"/>
    <property type="project" value="UniProtKB-KW"/>
</dbReference>
<dbReference type="Gene3D" id="3.30.365.10">
    <property type="entry name" value="Aldehyde oxidase/xanthine dehydrogenase, molybdopterin binding domain"/>
    <property type="match status" value="3"/>
</dbReference>
<gene>
    <name evidence="14" type="ORF">CYMTET_7841</name>
</gene>
<dbReference type="PANTHER" id="PTHR45444:SF3">
    <property type="entry name" value="XANTHINE DEHYDROGENASE"/>
    <property type="match status" value="1"/>
</dbReference>
<dbReference type="InterPro" id="IPR037165">
    <property type="entry name" value="AldOxase/xan_DH_Mopterin-bd_sf"/>
</dbReference>
<dbReference type="EMBL" id="LGRX02002256">
    <property type="protein sequence ID" value="KAK3284520.1"/>
    <property type="molecule type" value="Genomic_DNA"/>
</dbReference>
<evidence type="ECO:0000256" key="2">
    <source>
        <dbReference type="ARBA" id="ARBA00001974"/>
    </source>
</evidence>
<dbReference type="FunFam" id="3.30.365.10:FF:000003">
    <property type="entry name" value="Aldehyde oxidase 1"/>
    <property type="match status" value="1"/>
</dbReference>
<dbReference type="InterPro" id="IPR000674">
    <property type="entry name" value="Ald_Oxase/Xan_DH_a/b"/>
</dbReference>
<evidence type="ECO:0000256" key="1">
    <source>
        <dbReference type="ARBA" id="ARBA00001924"/>
    </source>
</evidence>
<accession>A0AAE0GUM0</accession>
<evidence type="ECO:0000256" key="5">
    <source>
        <dbReference type="ARBA" id="ARBA00022630"/>
    </source>
</evidence>
<feature type="domain" description="Aldehyde oxidase/xanthine dehydrogenase a/b hammerhead" evidence="13">
    <location>
        <begin position="110"/>
        <end position="217"/>
    </location>
</feature>
<comment type="caution">
    <text evidence="14">The sequence shown here is derived from an EMBL/GenBank/DDBJ whole genome shotgun (WGS) entry which is preliminary data.</text>
</comment>
<dbReference type="Pfam" id="PF02738">
    <property type="entry name" value="MoCoBD_1"/>
    <property type="match status" value="1"/>
</dbReference>
<evidence type="ECO:0000256" key="9">
    <source>
        <dbReference type="ARBA" id="ARBA00023002"/>
    </source>
</evidence>
<dbReference type="InterPro" id="IPR046867">
    <property type="entry name" value="AldOxase/xan_DH_MoCoBD2"/>
</dbReference>
<dbReference type="FunFam" id="3.30.365.10:FF:000002">
    <property type="entry name" value="Xanthine dehydrogenase oxidase"/>
    <property type="match status" value="1"/>
</dbReference>
<dbReference type="InterPro" id="IPR008274">
    <property type="entry name" value="AldOxase/xan_DH_MoCoBD1"/>
</dbReference>
<keyword evidence="15" id="KW-1185">Reference proteome</keyword>
<keyword evidence="6" id="KW-0001">2Fe-2S</keyword>
<dbReference type="FunFam" id="3.90.1170.50:FF:000001">
    <property type="entry name" value="Aldehyde oxidase 1"/>
    <property type="match status" value="1"/>
</dbReference>
<keyword evidence="5" id="KW-0285">Flavoprotein</keyword>
<organism evidence="14 15">
    <name type="scientific">Cymbomonas tetramitiformis</name>
    <dbReference type="NCBI Taxonomy" id="36881"/>
    <lineage>
        <taxon>Eukaryota</taxon>
        <taxon>Viridiplantae</taxon>
        <taxon>Chlorophyta</taxon>
        <taxon>Pyramimonadophyceae</taxon>
        <taxon>Pyramimonadales</taxon>
        <taxon>Pyramimonadaceae</taxon>
        <taxon>Cymbomonas</taxon>
    </lineage>
</organism>
<name>A0AAE0GUM0_9CHLO</name>
<protein>
    <submittedName>
        <fullName evidence="14">Xylitol dehydrogenase</fullName>
    </submittedName>
</protein>
<comment type="similarity">
    <text evidence="3">Belongs to the xanthine dehydrogenase family.</text>
</comment>
<dbReference type="Gene3D" id="3.90.1170.50">
    <property type="entry name" value="Aldehyde oxidase/xanthine dehydrogenase, a/b hammerhead"/>
    <property type="match status" value="1"/>
</dbReference>
<comment type="cofactor">
    <cofactor evidence="2">
        <name>FAD</name>
        <dbReference type="ChEBI" id="CHEBI:57692"/>
    </cofactor>
</comment>
<dbReference type="Proteomes" id="UP001190700">
    <property type="component" value="Unassembled WGS sequence"/>
</dbReference>
<reference evidence="14 15" key="1">
    <citation type="journal article" date="2015" name="Genome Biol. Evol.">
        <title>Comparative Genomics of a Bacterivorous Green Alga Reveals Evolutionary Causalities and Consequences of Phago-Mixotrophic Mode of Nutrition.</title>
        <authorList>
            <person name="Burns J.A."/>
            <person name="Paasch A."/>
            <person name="Narechania A."/>
            <person name="Kim E."/>
        </authorList>
    </citation>
    <scope>NUCLEOTIDE SEQUENCE [LARGE SCALE GENOMIC DNA]</scope>
    <source>
        <strain evidence="14 15">PLY_AMNH</strain>
    </source>
</reference>
<evidence type="ECO:0000256" key="7">
    <source>
        <dbReference type="ARBA" id="ARBA00022723"/>
    </source>
</evidence>
<evidence type="ECO:0000256" key="11">
    <source>
        <dbReference type="ARBA" id="ARBA00023014"/>
    </source>
</evidence>
<dbReference type="AlphaFoldDB" id="A0AAE0GUM0"/>
<dbReference type="PANTHER" id="PTHR45444">
    <property type="entry name" value="XANTHINE DEHYDROGENASE"/>
    <property type="match status" value="1"/>
</dbReference>
<keyword evidence="8" id="KW-0274">FAD</keyword>
<dbReference type="GO" id="GO:0005506">
    <property type="term" value="F:iron ion binding"/>
    <property type="evidence" value="ECO:0007669"/>
    <property type="project" value="InterPro"/>
</dbReference>